<evidence type="ECO:0000256" key="3">
    <source>
        <dbReference type="ARBA" id="ARBA00023274"/>
    </source>
</evidence>
<dbReference type="SMART" id="SM01383">
    <property type="entry name" value="Ribosomal_L2"/>
    <property type="match status" value="1"/>
</dbReference>
<dbReference type="InterPro" id="IPR014722">
    <property type="entry name" value="Rib_uL2_dom2"/>
</dbReference>
<keyword evidence="5" id="KW-1133">Transmembrane helix</keyword>
<keyword evidence="5" id="KW-0812">Transmembrane</keyword>
<feature type="domain" description="Large ribosomal subunit protein uL2 C-terminal" evidence="6">
    <location>
        <begin position="388"/>
        <end position="522"/>
    </location>
</feature>
<accession>A0ABR2KFM7</accession>
<evidence type="ECO:0000259" key="7">
    <source>
        <dbReference type="SMART" id="SM01383"/>
    </source>
</evidence>
<proteinExistence type="inferred from homology"/>
<dbReference type="InterPro" id="IPR022671">
    <property type="entry name" value="Ribosomal_uL2_CS"/>
</dbReference>
<evidence type="ECO:0000256" key="4">
    <source>
        <dbReference type="SAM" id="MobiDB-lite"/>
    </source>
</evidence>
<name>A0ABR2KFM7_9EUKA</name>
<dbReference type="InterPro" id="IPR022669">
    <property type="entry name" value="Ribosomal_uL2_C"/>
</dbReference>
<gene>
    <name evidence="8" type="ORF">M9Y10_033555</name>
</gene>
<dbReference type="PROSITE" id="PS00467">
    <property type="entry name" value="RIBOSOMAL_L2"/>
    <property type="match status" value="1"/>
</dbReference>
<evidence type="ECO:0000313" key="9">
    <source>
        <dbReference type="Proteomes" id="UP001470230"/>
    </source>
</evidence>
<dbReference type="InterPro" id="IPR002171">
    <property type="entry name" value="Ribosomal_uL2"/>
</dbReference>
<dbReference type="Proteomes" id="UP001470230">
    <property type="component" value="Unassembled WGS sequence"/>
</dbReference>
<dbReference type="InterPro" id="IPR023672">
    <property type="entry name" value="Ribosomal_uL2_arc_euk"/>
</dbReference>
<keyword evidence="9" id="KW-1185">Reference proteome</keyword>
<dbReference type="InterPro" id="IPR008991">
    <property type="entry name" value="Translation_prot_SH3-like_sf"/>
</dbReference>
<evidence type="ECO:0000313" key="8">
    <source>
        <dbReference type="EMBL" id="KAK8888815.1"/>
    </source>
</evidence>
<dbReference type="InterPro" id="IPR012340">
    <property type="entry name" value="NA-bd_OB-fold"/>
</dbReference>
<dbReference type="Gene3D" id="2.40.50.140">
    <property type="entry name" value="Nucleic acid-binding proteins"/>
    <property type="match status" value="1"/>
</dbReference>
<dbReference type="NCBIfam" id="NF007180">
    <property type="entry name" value="PRK09612.1"/>
    <property type="match status" value="1"/>
</dbReference>
<feature type="transmembrane region" description="Helical" evidence="5">
    <location>
        <begin position="25"/>
        <end position="46"/>
    </location>
</feature>
<dbReference type="PANTHER" id="PTHR13691:SF16">
    <property type="entry name" value="LARGE RIBOSOMAL SUBUNIT PROTEIN UL2"/>
    <property type="match status" value="1"/>
</dbReference>
<dbReference type="Pfam" id="PF13850">
    <property type="entry name" value="ERGIC_N"/>
    <property type="match status" value="1"/>
</dbReference>
<dbReference type="EMBL" id="JAPFFF010000005">
    <property type="protein sequence ID" value="KAK8888815.1"/>
    <property type="molecule type" value="Genomic_DNA"/>
</dbReference>
<dbReference type="InterPro" id="IPR022666">
    <property type="entry name" value="Ribosomal_uL2_RNA-bd_dom"/>
</dbReference>
<dbReference type="Gene3D" id="4.10.950.10">
    <property type="entry name" value="Ribosomal protein L2, domain 3"/>
    <property type="match status" value="1"/>
</dbReference>
<protein>
    <submittedName>
        <fullName evidence="8">60S ribosomal protein L8</fullName>
    </submittedName>
</protein>
<dbReference type="PANTHER" id="PTHR13691">
    <property type="entry name" value="RIBOSOMAL PROTEIN L2"/>
    <property type="match status" value="1"/>
</dbReference>
<keyword evidence="3" id="KW-0687">Ribonucleoprotein</keyword>
<feature type="region of interest" description="Disordered" evidence="4">
    <location>
        <begin position="496"/>
        <end position="521"/>
    </location>
</feature>
<keyword evidence="5" id="KW-0472">Membrane</keyword>
<evidence type="ECO:0000256" key="2">
    <source>
        <dbReference type="ARBA" id="ARBA00022980"/>
    </source>
</evidence>
<dbReference type="InterPro" id="IPR014726">
    <property type="entry name" value="Ribosomal_uL2_dom3"/>
</dbReference>
<dbReference type="GO" id="GO:0005840">
    <property type="term" value="C:ribosome"/>
    <property type="evidence" value="ECO:0007669"/>
    <property type="project" value="UniProtKB-KW"/>
</dbReference>
<dbReference type="InterPro" id="IPR012936">
    <property type="entry name" value="Erv_C"/>
</dbReference>
<comment type="similarity">
    <text evidence="1">Belongs to the universal ribosomal protein uL2 family.</text>
</comment>
<dbReference type="Pfam" id="PF00181">
    <property type="entry name" value="Ribosomal_L2_N"/>
    <property type="match status" value="1"/>
</dbReference>
<evidence type="ECO:0000256" key="1">
    <source>
        <dbReference type="ARBA" id="ARBA00005636"/>
    </source>
</evidence>
<reference evidence="8 9" key="1">
    <citation type="submission" date="2024-04" db="EMBL/GenBank/DDBJ databases">
        <title>Tritrichomonas musculus Genome.</title>
        <authorList>
            <person name="Alves-Ferreira E."/>
            <person name="Grigg M."/>
            <person name="Lorenzi H."/>
            <person name="Galac M."/>
        </authorList>
    </citation>
    <scope>NUCLEOTIDE SEQUENCE [LARGE SCALE GENOMIC DNA]</scope>
    <source>
        <strain evidence="8 9">EAF2021</strain>
    </source>
</reference>
<dbReference type="Pfam" id="PF03947">
    <property type="entry name" value="Ribosomal_L2_C"/>
    <property type="match status" value="1"/>
</dbReference>
<organism evidence="8 9">
    <name type="scientific">Tritrichomonas musculus</name>
    <dbReference type="NCBI Taxonomy" id="1915356"/>
    <lineage>
        <taxon>Eukaryota</taxon>
        <taxon>Metamonada</taxon>
        <taxon>Parabasalia</taxon>
        <taxon>Tritrichomonadida</taxon>
        <taxon>Tritrichomonadidae</taxon>
        <taxon>Tritrichomonas</taxon>
    </lineage>
</organism>
<evidence type="ECO:0000259" key="6">
    <source>
        <dbReference type="SMART" id="SM01382"/>
    </source>
</evidence>
<sequence length="549" mass="60687">MIKKFDIFPKAAENELKVRTNMGGFLTILSLVFLLWLTATEVIKFVNISETDKMILNNQPLPPNLPISIDLFVYNNCSDLHFEVTNIKRTMVIETKIISQKFVPKNDGCNILIDAVVPNVPASFHVGLGESYFTEDGIHQHLWYVVSNKNLSHKINHIKFGDLKSIKSTMDGLQLITPNPTAYMHTYNLQLVPVSQDNNETGYMVVASLMKTNLDKIRTRGITAIIFEWNFSPIGFRRSKAHEPIINLVSHLCAICGCFFVFVRFLDSFSFCLSVNYELFHKVDADDEKRDSMGHIIRAQRRGNGNVFRAHTHHRKGAAKFRPIDTPERSDKIVGIVRSLFHDPGRGAPLARLVFTKADGKSLEEAHVIAPEGISTGQIVQCGPKATLHVGNILPVGNIPEGAEVNNVEHHPGDGGKYGRCSGDSCRIIAHSEDGYTRIQLPSGRKVVVSSNCRACLGVVSGGGRLEKPLLKAGTVAHKYRAKRKTWPVVRGTAMNPVDHKHGGGSHQHIGKPSTVSRNARPGQKMGLVAARRTGRRRGTIAVAPNTKA</sequence>
<dbReference type="SUPFAM" id="SSF50249">
    <property type="entry name" value="Nucleic acid-binding proteins"/>
    <property type="match status" value="1"/>
</dbReference>
<keyword evidence="2 8" id="KW-0689">Ribosomal protein</keyword>
<dbReference type="SUPFAM" id="SSF50104">
    <property type="entry name" value="Translation proteins SH3-like domain"/>
    <property type="match status" value="1"/>
</dbReference>
<dbReference type="SMART" id="SM01382">
    <property type="entry name" value="Ribosomal_L2_C"/>
    <property type="match status" value="1"/>
</dbReference>
<feature type="domain" description="Large ribosomal subunit protein uL2 RNA-binding" evidence="7">
    <location>
        <begin position="303"/>
        <end position="382"/>
    </location>
</feature>
<dbReference type="InterPro" id="IPR039542">
    <property type="entry name" value="Erv_N"/>
</dbReference>
<dbReference type="Pfam" id="PF07970">
    <property type="entry name" value="COPIIcoated_ERV"/>
    <property type="match status" value="1"/>
</dbReference>
<evidence type="ECO:0000256" key="5">
    <source>
        <dbReference type="SAM" id="Phobius"/>
    </source>
</evidence>
<dbReference type="Gene3D" id="2.30.30.30">
    <property type="match status" value="1"/>
</dbReference>
<comment type="caution">
    <text evidence="8">The sequence shown here is derived from an EMBL/GenBank/DDBJ whole genome shotgun (WGS) entry which is preliminary data.</text>
</comment>